<comment type="cofactor">
    <cofactor evidence="1">
        <name>FAD</name>
        <dbReference type="ChEBI" id="CHEBI:57692"/>
    </cofactor>
</comment>
<dbReference type="RefSeq" id="WP_087685176.1">
    <property type="nucleotide sequence ID" value="NZ_CP177183.1"/>
</dbReference>
<dbReference type="SUPFAM" id="SSF52218">
    <property type="entry name" value="Flavoproteins"/>
    <property type="match status" value="1"/>
</dbReference>
<evidence type="ECO:0000256" key="3">
    <source>
        <dbReference type="ARBA" id="ARBA00022827"/>
    </source>
</evidence>
<comment type="caution">
    <text evidence="6">The sequence shown here is derived from an EMBL/GenBank/DDBJ whole genome shotgun (WGS) entry which is preliminary data.</text>
</comment>
<dbReference type="Gene3D" id="3.40.50.360">
    <property type="match status" value="1"/>
</dbReference>
<dbReference type="Pfam" id="PF02525">
    <property type="entry name" value="Flavodoxin_2"/>
    <property type="match status" value="1"/>
</dbReference>
<dbReference type="InterPro" id="IPR003680">
    <property type="entry name" value="Flavodoxin_fold"/>
</dbReference>
<proteinExistence type="inferred from homology"/>
<organism evidence="6 7">
    <name type="scientific">Campylobacter lari</name>
    <dbReference type="NCBI Taxonomy" id="201"/>
    <lineage>
        <taxon>Bacteria</taxon>
        <taxon>Pseudomonadati</taxon>
        <taxon>Campylobacterota</taxon>
        <taxon>Epsilonproteobacteria</taxon>
        <taxon>Campylobacterales</taxon>
        <taxon>Campylobacteraceae</taxon>
        <taxon>Campylobacter</taxon>
    </lineage>
</organism>
<keyword evidence="3" id="KW-0274">FAD</keyword>
<gene>
    <name evidence="6" type="ORF">F5R70_02560</name>
</gene>
<evidence type="ECO:0000256" key="4">
    <source>
        <dbReference type="ARBA" id="ARBA00037981"/>
    </source>
</evidence>
<sequence>MQKILLLNGAKDFGHSKGRLNTSLHELALKTLKDLGLQTQQTHIDQGYNTNDEVEKILNTDVLIWQMPGWWMGEPWIVKKYIDDIFTAGHGVFYKNDGRSHNEPTKNYGTGGLLKNKKYMLSLTWNAPMQAFDDKNEFFNGAGVDGVYLHFHKAHEFLGMSALPTFIANDVIKNPQVQEYFTNYKAHLEKIFKNTKGL</sequence>
<keyword evidence="2" id="KW-0285">Flavoprotein</keyword>
<dbReference type="PANTHER" id="PTHR46305:SF3">
    <property type="entry name" value="NADPH:QUINONE OXIDOREDUCTASE MDAB"/>
    <property type="match status" value="1"/>
</dbReference>
<dbReference type="InterPro" id="IPR052397">
    <property type="entry name" value="NADPH-QR_MdaB"/>
</dbReference>
<evidence type="ECO:0000256" key="2">
    <source>
        <dbReference type="ARBA" id="ARBA00022630"/>
    </source>
</evidence>
<name>A0A698FRX7_CAMLA</name>
<dbReference type="AlphaFoldDB" id="A0A698FRX7"/>
<dbReference type="Proteomes" id="UP000440714">
    <property type="component" value="Unassembled WGS sequence"/>
</dbReference>
<evidence type="ECO:0000256" key="1">
    <source>
        <dbReference type="ARBA" id="ARBA00001974"/>
    </source>
</evidence>
<accession>A0A698FRX7</accession>
<dbReference type="EMBL" id="AAKYAN010000003">
    <property type="protein sequence ID" value="ECW8954329.1"/>
    <property type="molecule type" value="Genomic_DNA"/>
</dbReference>
<feature type="domain" description="Flavodoxin-like fold" evidence="5">
    <location>
        <begin position="3"/>
        <end position="188"/>
    </location>
</feature>
<protein>
    <submittedName>
        <fullName evidence="6">NAD(P)H-dependent oxidoreductase</fullName>
    </submittedName>
</protein>
<dbReference type="InterPro" id="IPR029039">
    <property type="entry name" value="Flavoprotein-like_sf"/>
</dbReference>
<comment type="similarity">
    <text evidence="4">Belongs to the oxidoreductase MdaB family.</text>
</comment>
<evidence type="ECO:0000259" key="5">
    <source>
        <dbReference type="Pfam" id="PF02525"/>
    </source>
</evidence>
<dbReference type="PANTHER" id="PTHR46305">
    <property type="match status" value="1"/>
</dbReference>
<evidence type="ECO:0000313" key="7">
    <source>
        <dbReference type="Proteomes" id="UP000440714"/>
    </source>
</evidence>
<evidence type="ECO:0000313" key="6">
    <source>
        <dbReference type="EMBL" id="ECW8954329.1"/>
    </source>
</evidence>
<reference evidence="6 7" key="1">
    <citation type="submission" date="2019-09" db="EMBL/GenBank/DDBJ databases">
        <authorList>
            <consortium name="PulseNet: The National Subtyping Network for Foodborne Disease Surveillance"/>
            <person name="Tarr C.L."/>
            <person name="Trees E."/>
            <person name="Katz L.S."/>
            <person name="Carleton-Romer H.A."/>
            <person name="Stroika S."/>
            <person name="Kucerova Z."/>
            <person name="Roache K.F."/>
            <person name="Sabol A.L."/>
            <person name="Besser J."/>
            <person name="Gerner-Smidt P."/>
        </authorList>
    </citation>
    <scope>NUCLEOTIDE SEQUENCE [LARGE SCALE GENOMIC DNA]</scope>
    <source>
        <strain evidence="6 7">PNUSAC011760</strain>
    </source>
</reference>